<dbReference type="OrthoDB" id="2444623at2759"/>
<sequence length="479" mass="54497">MGVAQHIDQCVFWCISTPPKLPDEIYELRKKVAEVEAKNAELIKQMMEENNRYDARIEVLEKNKTDITDRVPTLEQKHSQDDITNNNFSNFNSGVNYICKTNEDKEKDVFLVDDSSSDTAYVSGTVNNIEKTDVPKITNCTSSELSHKIGVIKDITNSAVNSSTINDWSASEEIGKTVSLGYNQSVSENLEEIRKTVSLEYYWVASESLEEIESKADYQDKLVVELSIVTEFIQVLESISIKRLANLFCQANGVRNRSITAKRAEITAWRLFSERFENKILELKSEYKKFADRTARTQIYAKMKPYLIGYMVNQVTCSADRISKLTNPQIEYIIEQVKLKTITSPVNEISETIAITSAYGSNSDDSDVNESDSNANKSDSDIYFKSDDFDSNDEYDHELYERLTCEKIARIAKLENKTSTKPDLEDYFPEEEVNKVKPVDENATNDLDKIIIEVLEHETYFDDPAPQSVMNPSISLVTA</sequence>
<dbReference type="EMBL" id="QKYT01000039">
    <property type="protein sequence ID" value="RIA96776.1"/>
    <property type="molecule type" value="Genomic_DNA"/>
</dbReference>
<proteinExistence type="predicted"/>
<comment type="caution">
    <text evidence="3">The sequence shown here is derived from an EMBL/GenBank/DDBJ whole genome shotgun (WGS) entry which is preliminary data.</text>
</comment>
<reference evidence="3 4" key="1">
    <citation type="submission" date="2018-06" db="EMBL/GenBank/DDBJ databases">
        <title>Comparative genomics reveals the genomic features of Rhizophagus irregularis, R. cerebriforme, R. diaphanum and Gigaspora rosea, and their symbiotic lifestyle signature.</title>
        <authorList>
            <person name="Morin E."/>
            <person name="San Clemente H."/>
            <person name="Chen E.C.H."/>
            <person name="De La Providencia I."/>
            <person name="Hainaut M."/>
            <person name="Kuo A."/>
            <person name="Kohler A."/>
            <person name="Murat C."/>
            <person name="Tang N."/>
            <person name="Roy S."/>
            <person name="Loubradou J."/>
            <person name="Henrissat B."/>
            <person name="Grigoriev I.V."/>
            <person name="Corradi N."/>
            <person name="Roux C."/>
            <person name="Martin F.M."/>
        </authorList>
    </citation>
    <scope>NUCLEOTIDE SEQUENCE [LARGE SCALE GENOMIC DNA]</scope>
    <source>
        <strain evidence="3 4">DAOM 227022</strain>
    </source>
</reference>
<gene>
    <name evidence="3" type="ORF">C1645_814978</name>
</gene>
<evidence type="ECO:0000256" key="2">
    <source>
        <dbReference type="SAM" id="MobiDB-lite"/>
    </source>
</evidence>
<feature type="region of interest" description="Disordered" evidence="2">
    <location>
        <begin position="360"/>
        <end position="383"/>
    </location>
</feature>
<dbReference type="AlphaFoldDB" id="A0A397TIL4"/>
<accession>A0A397TIL4</accession>
<keyword evidence="1" id="KW-0175">Coiled coil</keyword>
<evidence type="ECO:0000256" key="1">
    <source>
        <dbReference type="SAM" id="Coils"/>
    </source>
</evidence>
<evidence type="ECO:0000313" key="4">
    <source>
        <dbReference type="Proteomes" id="UP000265703"/>
    </source>
</evidence>
<name>A0A397TIL4_9GLOM</name>
<protein>
    <submittedName>
        <fullName evidence="3">Uncharacterized protein</fullName>
    </submittedName>
</protein>
<evidence type="ECO:0000313" key="3">
    <source>
        <dbReference type="EMBL" id="RIA96776.1"/>
    </source>
</evidence>
<keyword evidence="4" id="KW-1185">Reference proteome</keyword>
<organism evidence="3 4">
    <name type="scientific">Glomus cerebriforme</name>
    <dbReference type="NCBI Taxonomy" id="658196"/>
    <lineage>
        <taxon>Eukaryota</taxon>
        <taxon>Fungi</taxon>
        <taxon>Fungi incertae sedis</taxon>
        <taxon>Mucoromycota</taxon>
        <taxon>Glomeromycotina</taxon>
        <taxon>Glomeromycetes</taxon>
        <taxon>Glomerales</taxon>
        <taxon>Glomeraceae</taxon>
        <taxon>Glomus</taxon>
    </lineage>
</organism>
<dbReference type="Proteomes" id="UP000265703">
    <property type="component" value="Unassembled WGS sequence"/>
</dbReference>
<feature type="coiled-coil region" evidence="1">
    <location>
        <begin position="25"/>
        <end position="77"/>
    </location>
</feature>